<dbReference type="RefSeq" id="WP_125129507.1">
    <property type="nucleotide sequence ID" value="NZ_RHJS01000002.1"/>
</dbReference>
<evidence type="ECO:0000256" key="1">
    <source>
        <dbReference type="ARBA" id="ARBA00022679"/>
    </source>
</evidence>
<dbReference type="EMBL" id="RHJS01000002">
    <property type="protein sequence ID" value="RRK34368.1"/>
    <property type="molecule type" value="Genomic_DNA"/>
</dbReference>
<reference evidence="3" key="1">
    <citation type="submission" date="2018-10" db="EMBL/GenBank/DDBJ databases">
        <title>Schaedlerella arabinophila gen. nov. sp. nov., isolated from the mouse intestinal tract and comparative analysis with the genome of the closely related altered Schaedler flora strain ASF502.</title>
        <authorList>
            <person name="Miyake S."/>
            <person name="Soh M."/>
            <person name="Seedorf H."/>
        </authorList>
    </citation>
    <scope>NUCLEOTIDE SEQUENCE [LARGE SCALE GENOMIC DNA]</scope>
    <source>
        <strain evidence="3">DSM 106076</strain>
    </source>
</reference>
<dbReference type="Gene3D" id="3.40.630.30">
    <property type="match status" value="1"/>
</dbReference>
<accession>A0A3R8KY59</accession>
<dbReference type="GO" id="GO:0016746">
    <property type="term" value="F:acyltransferase activity"/>
    <property type="evidence" value="ECO:0007669"/>
    <property type="project" value="UniProtKB-KW"/>
</dbReference>
<keyword evidence="4" id="KW-1185">Reference proteome</keyword>
<dbReference type="Proteomes" id="UP000274920">
    <property type="component" value="Unassembled WGS sequence"/>
</dbReference>
<sequence length="194" mass="22251">MNEYKVFNILDMVEAIGETNLKELLSDFCCPKNEEIQQFVRVNAYEFARKKLSVTYLVVNEDNYIAAIFTLAHKAIEIGDASLSNSKRKKISRYAVLDSETSSYTVSAFLIAQFGKNYALSAEKRLSGNELMDLTFEVLEKVQHEIGGGVVFLECEDKPKLLDFYQNENNGFAPFNERYSVSDHVKYIQLFNFF</sequence>
<dbReference type="PANTHER" id="PTHR36449:SF1">
    <property type="entry name" value="ACETYLTRANSFERASE"/>
    <property type="match status" value="1"/>
</dbReference>
<comment type="caution">
    <text evidence="3">The sequence shown here is derived from an EMBL/GenBank/DDBJ whole genome shotgun (WGS) entry which is preliminary data.</text>
</comment>
<evidence type="ECO:0000313" key="3">
    <source>
        <dbReference type="EMBL" id="RRK34368.1"/>
    </source>
</evidence>
<dbReference type="AlphaFoldDB" id="A0A3R8KY59"/>
<protein>
    <submittedName>
        <fullName evidence="3">GNAT family acetyltransferase</fullName>
    </submittedName>
</protein>
<name>A0A3R8KY59_9FIRM</name>
<evidence type="ECO:0000313" key="4">
    <source>
        <dbReference type="Proteomes" id="UP000274920"/>
    </source>
</evidence>
<keyword evidence="1 3" id="KW-0808">Transferase</keyword>
<organism evidence="3 4">
    <name type="scientific">Schaedlerella arabinosiphila</name>
    <dbReference type="NCBI Taxonomy" id="2044587"/>
    <lineage>
        <taxon>Bacteria</taxon>
        <taxon>Bacillati</taxon>
        <taxon>Bacillota</taxon>
        <taxon>Clostridia</taxon>
        <taxon>Lachnospirales</taxon>
        <taxon>Lachnospiraceae</taxon>
        <taxon>Schaedlerella</taxon>
    </lineage>
</organism>
<proteinExistence type="predicted"/>
<dbReference type="PANTHER" id="PTHR36449">
    <property type="entry name" value="ACETYLTRANSFERASE-RELATED"/>
    <property type="match status" value="1"/>
</dbReference>
<evidence type="ECO:0000256" key="2">
    <source>
        <dbReference type="ARBA" id="ARBA00023315"/>
    </source>
</evidence>
<keyword evidence="2" id="KW-0012">Acyltransferase</keyword>
<gene>
    <name evidence="3" type="ORF">EBB54_25815</name>
</gene>